<evidence type="ECO:0000313" key="4">
    <source>
        <dbReference type="EMBL" id="KAL3796586.1"/>
    </source>
</evidence>
<sequence>MPLDLKIDRGSGEAYVSGAGGYLRSYASAFVASSSSSSSSPSSSGGGGGGGGKGRSYWDGMIHLEDVIVGRRSESLREATTTTKATTTARARDDVDATDGLYYELRNGLLRGSSPSSSASGGRGEAAGNDSASSSSSLEEEEEEEEATSKNITATTTTTTTVVVGDDARAMVETKGAHNHRTTKKRTEGGDANNNNKLPRIGQTFPSRGSEIRKNAQTFGARVLPSKVTGSEVRVVYVQLKDENGDASDLLELEKVSGDTYEVTIDGFDGYGGTSWTYGIVAEDVRGKRRYADGISFDIVTSGDLGGREGDDGDDDDEDEEEGEEEEDGPSSGAPMPRKYETDSDWSYGGTVQSATGRILFEFDGSDETYVCTGTVVHDGPDGDTPDHDNGRSIVQTAAHCAYSDALGKFATRAVFVPDQDSTIGKESDYDCDNDRYGCWHLSYAIVAEGWTKSGFPENVPYDYAYYVAYDDPAAHAGGYDEGLTGVLDVDVRSMRVDFDATVDDGEFVFSVGYSADRDPSLRHCAMERTTINGVEWYENYWLDSCAMTGGASGGPWLVDVDADGVGTLISVNSWGFAHKIGMAGPNLRTSSGSLAECLYNEAKDSKDPGSEGGYIVSSC</sequence>
<evidence type="ECO:0008006" key="6">
    <source>
        <dbReference type="Google" id="ProtNLM"/>
    </source>
</evidence>
<evidence type="ECO:0000256" key="3">
    <source>
        <dbReference type="SAM" id="MobiDB-lite"/>
    </source>
</evidence>
<dbReference type="Gene3D" id="2.40.10.10">
    <property type="entry name" value="Trypsin-like serine proteases"/>
    <property type="match status" value="2"/>
</dbReference>
<dbReference type="InterPro" id="IPR009003">
    <property type="entry name" value="Peptidase_S1_PA"/>
</dbReference>
<dbReference type="SUPFAM" id="SSF50494">
    <property type="entry name" value="Trypsin-like serine proteases"/>
    <property type="match status" value="1"/>
</dbReference>
<feature type="compositionally biased region" description="Basic and acidic residues" evidence="3">
    <location>
        <begin position="166"/>
        <end position="176"/>
    </location>
</feature>
<accession>A0ABD3Q9G9</accession>
<protein>
    <recommendedName>
        <fullName evidence="6">Serine protease</fullName>
    </recommendedName>
</protein>
<feature type="region of interest" description="Disordered" evidence="3">
    <location>
        <begin position="33"/>
        <end position="57"/>
    </location>
</feature>
<dbReference type="InterPro" id="IPR050966">
    <property type="entry name" value="Glutamyl_endopeptidase"/>
</dbReference>
<evidence type="ECO:0000313" key="5">
    <source>
        <dbReference type="Proteomes" id="UP001530315"/>
    </source>
</evidence>
<name>A0ABD3Q9G9_9STRA</name>
<keyword evidence="5" id="KW-1185">Reference proteome</keyword>
<keyword evidence="2" id="KW-0843">Virulence</keyword>
<dbReference type="EMBL" id="JALLAZ020000384">
    <property type="protein sequence ID" value="KAL3796586.1"/>
    <property type="molecule type" value="Genomic_DNA"/>
</dbReference>
<organism evidence="4 5">
    <name type="scientific">Stephanodiscus triporus</name>
    <dbReference type="NCBI Taxonomy" id="2934178"/>
    <lineage>
        <taxon>Eukaryota</taxon>
        <taxon>Sar</taxon>
        <taxon>Stramenopiles</taxon>
        <taxon>Ochrophyta</taxon>
        <taxon>Bacillariophyta</taxon>
        <taxon>Coscinodiscophyceae</taxon>
        <taxon>Thalassiosirophycidae</taxon>
        <taxon>Stephanodiscales</taxon>
        <taxon>Stephanodiscaceae</taxon>
        <taxon>Stephanodiscus</taxon>
    </lineage>
</organism>
<dbReference type="InterPro" id="IPR043504">
    <property type="entry name" value="Peptidase_S1_PA_chymotrypsin"/>
</dbReference>
<gene>
    <name evidence="4" type="ORF">ACHAW5_009037</name>
</gene>
<evidence type="ECO:0000256" key="1">
    <source>
        <dbReference type="ARBA" id="ARBA00022729"/>
    </source>
</evidence>
<dbReference type="AlphaFoldDB" id="A0ABD3Q9G9"/>
<dbReference type="PANTHER" id="PTHR15462:SF19">
    <property type="entry name" value="PEPTIDASE S1 DOMAIN-CONTAINING PROTEIN"/>
    <property type="match status" value="1"/>
</dbReference>
<feature type="region of interest" description="Disordered" evidence="3">
    <location>
        <begin position="72"/>
        <end position="92"/>
    </location>
</feature>
<feature type="compositionally biased region" description="Low complexity" evidence="3">
    <location>
        <begin position="108"/>
        <end position="137"/>
    </location>
</feature>
<feature type="region of interest" description="Disordered" evidence="3">
    <location>
        <begin position="301"/>
        <end position="347"/>
    </location>
</feature>
<dbReference type="Proteomes" id="UP001530315">
    <property type="component" value="Unassembled WGS sequence"/>
</dbReference>
<dbReference type="PANTHER" id="PTHR15462">
    <property type="entry name" value="SERINE PROTEASE"/>
    <property type="match status" value="1"/>
</dbReference>
<feature type="region of interest" description="Disordered" evidence="3">
    <location>
        <begin position="108"/>
        <end position="209"/>
    </location>
</feature>
<proteinExistence type="predicted"/>
<feature type="compositionally biased region" description="Acidic residues" evidence="3">
    <location>
        <begin position="311"/>
        <end position="329"/>
    </location>
</feature>
<feature type="compositionally biased region" description="Low complexity" evidence="3">
    <location>
        <begin position="79"/>
        <end position="89"/>
    </location>
</feature>
<keyword evidence="1" id="KW-0732">Signal</keyword>
<evidence type="ECO:0000256" key="2">
    <source>
        <dbReference type="ARBA" id="ARBA00023026"/>
    </source>
</evidence>
<reference evidence="4 5" key="1">
    <citation type="submission" date="2024-10" db="EMBL/GenBank/DDBJ databases">
        <title>Updated reference genomes for cyclostephanoid diatoms.</title>
        <authorList>
            <person name="Roberts W.R."/>
            <person name="Alverson A.J."/>
        </authorList>
    </citation>
    <scope>NUCLEOTIDE SEQUENCE [LARGE SCALE GENOMIC DNA]</scope>
    <source>
        <strain evidence="4 5">AJA276-08</strain>
    </source>
</reference>
<feature type="compositionally biased region" description="Low complexity" evidence="3">
    <location>
        <begin position="153"/>
        <end position="164"/>
    </location>
</feature>
<feature type="compositionally biased region" description="Gly residues" evidence="3">
    <location>
        <begin position="44"/>
        <end position="54"/>
    </location>
</feature>
<comment type="caution">
    <text evidence="4">The sequence shown here is derived from an EMBL/GenBank/DDBJ whole genome shotgun (WGS) entry which is preliminary data.</text>
</comment>
<feature type="compositionally biased region" description="Low complexity" evidence="3">
    <location>
        <begin position="33"/>
        <end position="43"/>
    </location>
</feature>